<accession>A0A9P9WUI1</accession>
<dbReference type="Pfam" id="PF25053">
    <property type="entry name" value="DUF7791"/>
    <property type="match status" value="1"/>
</dbReference>
<protein>
    <recommendedName>
        <fullName evidence="6">NACHT domain-containing protein</fullName>
    </recommendedName>
</protein>
<proteinExistence type="predicted"/>
<feature type="domain" description="Nephrocystin 3-like N-terminal" evidence="2">
    <location>
        <begin position="109"/>
        <end position="263"/>
    </location>
</feature>
<sequence length="867" mass="98068">MFENQRDSFVMISRDIPVVCIVPKLAACYEGAKVLIEDLHCHHFELARYHSKQDTGYVQVRDHIVKLVQAPTPDELKARAKRNQQILDTLCFDALHDREERIDEASGQTCEWILTATEDERSPPIWHSWLNNSDDTIFWMSGRAGSGKSTVMKYAFQNDDTRKRLQAWAGDGELLMAAVYLFEAGSQIQKSREGILRSILWQILSIKPDLIYIAFPSFFGSAWPPSEPFNTVMNLSQGFYSLFAKKSEVMKLCVFLDGLDEYRLMDRRDCYTEDDMTLVYDTEDGDAGLGSSKWITDAHKDIAELILEMGSKKDSFKICVTSRELPVFEEAFCDCPRLRVHRHSDKSIAQICAARLEQEAPGLSNITYDLCRDIASRSQGDILWARLVADMVISQGSLRTLKQTLDSLPSRLGGAEGLYMRMIESLKPSYQNAAYRTFRLVLRAIQPPCLITLAFAEEGYLADPHTEQDKSSTRRLRVEHDRSELRTAECLADICREMKHRLRACCAGLLEAEAASSDLSQRVVFMHQTAKEFAGRVDVWDKVNHGLFDNATVDICLLSGCVRHLKCFDALQPICLWPTVGVNTETWLLIANAIRYAARIDNEKIDRRAYFDLVDELDQANQQAWVTSLLKHKPLFEDPQWTDIDCPSLCQKHWAGFEPMDAGKSPKRKDFLAIAVQASLTNYVAEKLKALSKESRRAKAQELLEFAISPKADGVSACVALSGDYTDFHHDMPDTKVLEVLLANGASPRVDRRVWVNAVKAGKLYFAQQSMAVSHLLQSRTSTLLMLNRQRWVTAIKALLLHGADPHISIEIRRGSGESRSTEERSAIEIIIAMLDGEPDFALELRELQALVYPGSRQSMRSGYAIR</sequence>
<keyword evidence="1" id="KW-0677">Repeat</keyword>
<evidence type="ECO:0000313" key="5">
    <source>
        <dbReference type="Proteomes" id="UP000829685"/>
    </source>
</evidence>
<organism evidence="4 5">
    <name type="scientific">Neoarthrinium moseri</name>
    <dbReference type="NCBI Taxonomy" id="1658444"/>
    <lineage>
        <taxon>Eukaryota</taxon>
        <taxon>Fungi</taxon>
        <taxon>Dikarya</taxon>
        <taxon>Ascomycota</taxon>
        <taxon>Pezizomycotina</taxon>
        <taxon>Sordariomycetes</taxon>
        <taxon>Xylariomycetidae</taxon>
        <taxon>Amphisphaeriales</taxon>
        <taxon>Apiosporaceae</taxon>
        <taxon>Neoarthrinium</taxon>
    </lineage>
</organism>
<dbReference type="InterPro" id="IPR027417">
    <property type="entry name" value="P-loop_NTPase"/>
</dbReference>
<feature type="domain" description="DUF7791" evidence="3">
    <location>
        <begin position="425"/>
        <end position="570"/>
    </location>
</feature>
<name>A0A9P9WUI1_9PEZI</name>
<gene>
    <name evidence="4" type="ORF">JX265_002140</name>
</gene>
<comment type="caution">
    <text evidence="4">The sequence shown here is derived from an EMBL/GenBank/DDBJ whole genome shotgun (WGS) entry which is preliminary data.</text>
</comment>
<dbReference type="EMBL" id="JAFIMR010000004">
    <property type="protein sequence ID" value="KAI1879186.1"/>
    <property type="molecule type" value="Genomic_DNA"/>
</dbReference>
<reference evidence="4" key="1">
    <citation type="submission" date="2021-03" db="EMBL/GenBank/DDBJ databases">
        <title>Revisited historic fungal species revealed as producer of novel bioactive compounds through whole genome sequencing and comparative genomics.</title>
        <authorList>
            <person name="Vignolle G.A."/>
            <person name="Hochenegger N."/>
            <person name="Mach R.L."/>
            <person name="Mach-Aigner A.R."/>
            <person name="Javad Rahimi M."/>
            <person name="Salim K.A."/>
            <person name="Chan C.M."/>
            <person name="Lim L.B.L."/>
            <person name="Cai F."/>
            <person name="Druzhinina I.S."/>
            <person name="U'Ren J.M."/>
            <person name="Derntl C."/>
        </authorList>
    </citation>
    <scope>NUCLEOTIDE SEQUENCE</scope>
    <source>
        <strain evidence="4">TUCIM 5799</strain>
    </source>
</reference>
<dbReference type="InterPro" id="IPR056884">
    <property type="entry name" value="NPHP3-like_N"/>
</dbReference>
<dbReference type="InterPro" id="IPR056693">
    <property type="entry name" value="DUF7791"/>
</dbReference>
<evidence type="ECO:0008006" key="6">
    <source>
        <dbReference type="Google" id="ProtNLM"/>
    </source>
</evidence>
<dbReference type="PANTHER" id="PTHR10039:SF5">
    <property type="entry name" value="NACHT DOMAIN-CONTAINING PROTEIN"/>
    <property type="match status" value="1"/>
</dbReference>
<dbReference type="OrthoDB" id="5086500at2759"/>
<dbReference type="Pfam" id="PF24883">
    <property type="entry name" value="NPHP3_N"/>
    <property type="match status" value="1"/>
</dbReference>
<dbReference type="PANTHER" id="PTHR10039">
    <property type="entry name" value="AMELOGENIN"/>
    <property type="match status" value="1"/>
</dbReference>
<evidence type="ECO:0000259" key="3">
    <source>
        <dbReference type="Pfam" id="PF25053"/>
    </source>
</evidence>
<dbReference type="SUPFAM" id="SSF52540">
    <property type="entry name" value="P-loop containing nucleoside triphosphate hydrolases"/>
    <property type="match status" value="1"/>
</dbReference>
<dbReference type="Proteomes" id="UP000829685">
    <property type="component" value="Unassembled WGS sequence"/>
</dbReference>
<evidence type="ECO:0000259" key="2">
    <source>
        <dbReference type="Pfam" id="PF24883"/>
    </source>
</evidence>
<evidence type="ECO:0000256" key="1">
    <source>
        <dbReference type="ARBA" id="ARBA00022737"/>
    </source>
</evidence>
<keyword evidence="5" id="KW-1185">Reference proteome</keyword>
<dbReference type="AlphaFoldDB" id="A0A9P9WUI1"/>
<evidence type="ECO:0000313" key="4">
    <source>
        <dbReference type="EMBL" id="KAI1879186.1"/>
    </source>
</evidence>